<feature type="domain" description="Beta-lactamase-related" evidence="2">
    <location>
        <begin position="42"/>
        <end position="341"/>
    </location>
</feature>
<evidence type="ECO:0000256" key="1">
    <source>
        <dbReference type="SAM" id="SignalP"/>
    </source>
</evidence>
<reference evidence="3" key="2">
    <citation type="journal article" date="2022" name="Sci. Total Environ.">
        <title>Prevalence, transmission, and molecular epidemiology of tet(X)-positive bacteria among humans, animals, and environmental niches in China: An epidemiological, and genomic-based study.</title>
        <authorList>
            <person name="Dong N."/>
            <person name="Zeng Y."/>
            <person name="Cai C."/>
            <person name="Sun C."/>
            <person name="Lu J."/>
            <person name="Liu C."/>
            <person name="Zhou H."/>
            <person name="Sun Q."/>
            <person name="Shu L."/>
            <person name="Wang H."/>
            <person name="Wang Y."/>
            <person name="Wang S."/>
            <person name="Wu C."/>
            <person name="Chan E.W."/>
            <person name="Chen G."/>
            <person name="Shen Z."/>
            <person name="Chen S."/>
            <person name="Zhang R."/>
        </authorList>
    </citation>
    <scope>NUCLEOTIDE SEQUENCE</scope>
    <source>
        <strain evidence="3">R1692</strain>
    </source>
</reference>
<dbReference type="Pfam" id="PF00144">
    <property type="entry name" value="Beta-lactamase"/>
    <property type="match status" value="1"/>
</dbReference>
<evidence type="ECO:0000313" key="3">
    <source>
        <dbReference type="EMBL" id="MDM1047499.1"/>
    </source>
</evidence>
<organism evidence="3 4">
    <name type="scientific">Sphingobacterium hotanense</name>
    <dbReference type="NCBI Taxonomy" id="649196"/>
    <lineage>
        <taxon>Bacteria</taxon>
        <taxon>Pseudomonadati</taxon>
        <taxon>Bacteroidota</taxon>
        <taxon>Sphingobacteriia</taxon>
        <taxon>Sphingobacteriales</taxon>
        <taxon>Sphingobacteriaceae</taxon>
        <taxon>Sphingobacterium</taxon>
    </lineage>
</organism>
<dbReference type="InterPro" id="IPR012338">
    <property type="entry name" value="Beta-lactam/transpept-like"/>
</dbReference>
<dbReference type="InterPro" id="IPR050491">
    <property type="entry name" value="AmpC-like"/>
</dbReference>
<accession>A0ABT7NJV8</accession>
<dbReference type="RefSeq" id="WP_149526358.1">
    <property type="nucleotide sequence ID" value="NZ_CP030848.1"/>
</dbReference>
<proteinExistence type="predicted"/>
<sequence>MLKLRNSLIVCIFSFVFFAHAQDQTAKLDSLIASYYPNSDDPGIVLLISDVGKGAIYANAQGVAKLEDSSSLSLTSNFRMASVSKQFTAYAIYQLFKEGKMKLTDPIGKFLPSLKGAAATIKISELLNHTSGIKDYENIIPEQQKEQLSDADVLQLISPYTDAFTEDNRRFKYSNTAYCLLSLIVERVSGQVYTDYMKTHIFDPLGMVHTQIFEQEARIANRAFGYTLRDKNFVFADQSITSATKGDGGVYCSAVDYQIWATHVMQLAMSNTDYGKDLLRQETASNVSKDVDYSLGWFVIDNNAGRTCLLHSGESTGFHNIVLLIPEEGKSISLFTNRDDMQVSSFFDQVLKVLDIQLKGMNGKEVFRWLSDAYADKH</sequence>
<dbReference type="Gene3D" id="3.40.710.10">
    <property type="entry name" value="DD-peptidase/beta-lactamase superfamily"/>
    <property type="match status" value="1"/>
</dbReference>
<dbReference type="EMBL" id="JACAGK010000009">
    <property type="protein sequence ID" value="MDM1047499.1"/>
    <property type="molecule type" value="Genomic_DNA"/>
</dbReference>
<keyword evidence="4" id="KW-1185">Reference proteome</keyword>
<feature type="signal peptide" evidence="1">
    <location>
        <begin position="1"/>
        <end position="21"/>
    </location>
</feature>
<protein>
    <submittedName>
        <fullName evidence="3">Beta-lactamase family protein</fullName>
    </submittedName>
</protein>
<gene>
    <name evidence="3" type="ORF">HX018_04490</name>
</gene>
<keyword evidence="1" id="KW-0732">Signal</keyword>
<dbReference type="PANTHER" id="PTHR46825">
    <property type="entry name" value="D-ALANYL-D-ALANINE-CARBOXYPEPTIDASE/ENDOPEPTIDASE AMPH"/>
    <property type="match status" value="1"/>
</dbReference>
<dbReference type="SUPFAM" id="SSF56601">
    <property type="entry name" value="beta-lactamase/transpeptidase-like"/>
    <property type="match status" value="1"/>
</dbReference>
<name>A0ABT7NJV8_9SPHI</name>
<dbReference type="InterPro" id="IPR001466">
    <property type="entry name" value="Beta-lactam-related"/>
</dbReference>
<evidence type="ECO:0000313" key="4">
    <source>
        <dbReference type="Proteomes" id="UP001170954"/>
    </source>
</evidence>
<dbReference type="Proteomes" id="UP001170954">
    <property type="component" value="Unassembled WGS sequence"/>
</dbReference>
<feature type="chain" id="PRO_5045251128" evidence="1">
    <location>
        <begin position="22"/>
        <end position="378"/>
    </location>
</feature>
<reference evidence="3" key="1">
    <citation type="submission" date="2020-06" db="EMBL/GenBank/DDBJ databases">
        <authorList>
            <person name="Dong N."/>
        </authorList>
    </citation>
    <scope>NUCLEOTIDE SEQUENCE</scope>
    <source>
        <strain evidence="3">R1692</strain>
    </source>
</reference>
<dbReference type="PANTHER" id="PTHR46825:SF9">
    <property type="entry name" value="BETA-LACTAMASE-RELATED DOMAIN-CONTAINING PROTEIN"/>
    <property type="match status" value="1"/>
</dbReference>
<comment type="caution">
    <text evidence="3">The sequence shown here is derived from an EMBL/GenBank/DDBJ whole genome shotgun (WGS) entry which is preliminary data.</text>
</comment>
<evidence type="ECO:0000259" key="2">
    <source>
        <dbReference type="Pfam" id="PF00144"/>
    </source>
</evidence>